<dbReference type="InterPro" id="IPR000873">
    <property type="entry name" value="AMP-dep_synth/lig_dom"/>
</dbReference>
<dbReference type="Gene3D" id="3.30.70.3290">
    <property type="match status" value="1"/>
</dbReference>
<feature type="domain" description="Carrier" evidence="25">
    <location>
        <begin position="2595"/>
        <end position="2669"/>
    </location>
</feature>
<dbReference type="InterPro" id="IPR016039">
    <property type="entry name" value="Thiolase-like"/>
</dbReference>
<keyword evidence="11" id="KW-0443">Lipid metabolism</keyword>
<evidence type="ECO:0000259" key="25">
    <source>
        <dbReference type="PROSITE" id="PS50075"/>
    </source>
</evidence>
<dbReference type="RefSeq" id="WP_106392813.1">
    <property type="nucleotide sequence ID" value="NZ_PVNK01000160.1"/>
</dbReference>
<dbReference type="InterPro" id="IPR010071">
    <property type="entry name" value="AA_adenyl_dom"/>
</dbReference>
<dbReference type="InterPro" id="IPR020845">
    <property type="entry name" value="AMP-binding_CS"/>
</dbReference>
<dbReference type="SUPFAM" id="SSF56801">
    <property type="entry name" value="Acetyl-CoA synthetase-like"/>
    <property type="match status" value="2"/>
</dbReference>
<dbReference type="PANTHER" id="PTHR45527:SF1">
    <property type="entry name" value="FATTY ACID SYNTHASE"/>
    <property type="match status" value="1"/>
</dbReference>
<feature type="domain" description="Carrier" evidence="25">
    <location>
        <begin position="4048"/>
        <end position="4123"/>
    </location>
</feature>
<dbReference type="EC" id="2.3.1.292" evidence="19"/>
<dbReference type="InterPro" id="IPR013217">
    <property type="entry name" value="Methyltransf_12"/>
</dbReference>
<dbReference type="Pfam" id="PF13193">
    <property type="entry name" value="AMP-binding_C"/>
    <property type="match status" value="1"/>
</dbReference>
<evidence type="ECO:0000256" key="17">
    <source>
        <dbReference type="ARBA" id="ARBA00052745"/>
    </source>
</evidence>
<evidence type="ECO:0000313" key="28">
    <source>
        <dbReference type="Proteomes" id="UP000237968"/>
    </source>
</evidence>
<dbReference type="GO" id="GO:0004315">
    <property type="term" value="F:3-oxoacyl-[acyl-carrier-protein] synthase activity"/>
    <property type="evidence" value="ECO:0007669"/>
    <property type="project" value="InterPro"/>
</dbReference>
<dbReference type="Gene3D" id="3.40.366.10">
    <property type="entry name" value="Malonyl-Coenzyme A Acyl Carrier Protein, domain 2"/>
    <property type="match status" value="1"/>
</dbReference>
<dbReference type="Pfam" id="PF00501">
    <property type="entry name" value="AMP-binding"/>
    <property type="match status" value="2"/>
</dbReference>
<accession>A0A2S9XXE0</accession>
<evidence type="ECO:0000256" key="1">
    <source>
        <dbReference type="ARBA" id="ARBA00001937"/>
    </source>
</evidence>
<evidence type="ECO:0000256" key="7">
    <source>
        <dbReference type="ARBA" id="ARBA00022737"/>
    </source>
</evidence>
<dbReference type="InterPro" id="IPR014043">
    <property type="entry name" value="Acyl_transferase_dom"/>
</dbReference>
<feature type="domain" description="Ketosynthase family 3 (KS3)" evidence="26">
    <location>
        <begin position="1295"/>
        <end position="1721"/>
    </location>
</feature>
<dbReference type="SUPFAM" id="SSF53335">
    <property type="entry name" value="S-adenosyl-L-methionine-dependent methyltransferases"/>
    <property type="match status" value="2"/>
</dbReference>
<dbReference type="GO" id="GO:0043041">
    <property type="term" value="P:amino acid activation for nonribosomal peptide biosynthetic process"/>
    <property type="evidence" value="ECO:0007669"/>
    <property type="project" value="TreeGrafter"/>
</dbReference>
<dbReference type="FunFam" id="3.30.559.30:FF:000001">
    <property type="entry name" value="Non-ribosomal peptide synthetase"/>
    <property type="match status" value="1"/>
</dbReference>
<dbReference type="Gene3D" id="3.40.50.720">
    <property type="entry name" value="NAD(P)-binding Rossmann-like Domain"/>
    <property type="match status" value="1"/>
</dbReference>
<keyword evidence="8" id="KW-0276">Fatty acid metabolism</keyword>
<feature type="region of interest" description="Disordered" evidence="24">
    <location>
        <begin position="3266"/>
        <end position="3285"/>
    </location>
</feature>
<evidence type="ECO:0000256" key="12">
    <source>
        <dbReference type="ARBA" id="ARBA00023268"/>
    </source>
</evidence>
<dbReference type="GO" id="GO:0016491">
    <property type="term" value="F:oxidoreductase activity"/>
    <property type="evidence" value="ECO:0007669"/>
    <property type="project" value="UniProtKB-KW"/>
</dbReference>
<dbReference type="Gene3D" id="3.40.50.980">
    <property type="match status" value="4"/>
</dbReference>
<dbReference type="InterPro" id="IPR001242">
    <property type="entry name" value="Condensation_dom"/>
</dbReference>
<evidence type="ECO:0000256" key="3">
    <source>
        <dbReference type="ARBA" id="ARBA00022450"/>
    </source>
</evidence>
<dbReference type="InterPro" id="IPR032821">
    <property type="entry name" value="PKS_assoc"/>
</dbReference>
<keyword evidence="5" id="KW-0436">Ligase</keyword>
<dbReference type="InterPro" id="IPR013120">
    <property type="entry name" value="FAR_NAD-bd"/>
</dbReference>
<evidence type="ECO:0000256" key="8">
    <source>
        <dbReference type="ARBA" id="ARBA00022832"/>
    </source>
</evidence>
<dbReference type="NCBIfam" id="TIGR01746">
    <property type="entry name" value="Thioester-redct"/>
    <property type="match status" value="1"/>
</dbReference>
<dbReference type="InterPro" id="IPR023213">
    <property type="entry name" value="CAT-like_dom_sf"/>
</dbReference>
<dbReference type="InterPro" id="IPR009081">
    <property type="entry name" value="PP-bd_ACP"/>
</dbReference>
<dbReference type="FunFam" id="3.40.50.980:FF:000001">
    <property type="entry name" value="Non-ribosomal peptide synthetase"/>
    <property type="match status" value="1"/>
</dbReference>
<dbReference type="InterPro" id="IPR018201">
    <property type="entry name" value="Ketoacyl_synth_AS"/>
</dbReference>
<comment type="catalytic activity">
    <reaction evidence="14">
        <text>17-(4-hydroxyphenyl)heptadecanoyl-[(phenol)carboxyphthiodiolenone synthase] + 2 (S)-methylmalonyl-CoA + 3 malonyl-CoA + 5 NADPH + 10 H(+) = C35-(phenol)carboxyphthiodiolenone-[(phenol)carboxyphthiodiolenone synthase] + 5 CO2 + 5 NADP(+) + 5 CoA + 2 H2O</text>
        <dbReference type="Rhea" id="RHEA:57756"/>
        <dbReference type="Rhea" id="RHEA-COMP:14272"/>
        <dbReference type="Rhea" id="RHEA-COMP:14989"/>
        <dbReference type="ChEBI" id="CHEBI:15377"/>
        <dbReference type="ChEBI" id="CHEBI:15378"/>
        <dbReference type="ChEBI" id="CHEBI:16526"/>
        <dbReference type="ChEBI" id="CHEBI:57287"/>
        <dbReference type="ChEBI" id="CHEBI:57327"/>
        <dbReference type="ChEBI" id="CHEBI:57384"/>
        <dbReference type="ChEBI" id="CHEBI:57783"/>
        <dbReference type="ChEBI" id="CHEBI:58349"/>
        <dbReference type="ChEBI" id="CHEBI:133300"/>
        <dbReference type="ChEBI" id="CHEBI:142259"/>
        <dbReference type="EC" id="2.3.1.292"/>
    </reaction>
</comment>
<comment type="function">
    <text evidence="18">Part of the PpsABCDE complex involved in the biosynthesis of the lipid core common to phthiocerols and phenolphthiocerols by successive additions of malonyl-CoA or methylmalonyl-CoA extender units. PpsA can accept as substrate the activated forms of either icosanoyl (C20), docosanoyl (C22) or lignoceroyl (C24) groups from FadD26, or a (4-hydroxyphenyl)-C17 or (4-hydroxyphenyl)-C19 fatty acyl from FadD29. PpsA initiates the biosynthesis and extends its substrate using a malonyl-CoA extender unit. The PpsB and PpsC proteins add the second and third malonyl-CoA extender units. PpsD adds an (R)-methylmalonyl unit and PpsE adds a second (R)-methylmalonyl unit. The incorporation of the methylmalonyl units results in formation of two branched methyl groups in the elongated product.</text>
</comment>
<dbReference type="OrthoDB" id="5476914at2"/>
<dbReference type="Pfam" id="PF00698">
    <property type="entry name" value="Acyl_transf_1"/>
    <property type="match status" value="1"/>
</dbReference>
<comment type="cofactor">
    <cofactor evidence="2">
        <name>pantetheine 4'-phosphate</name>
        <dbReference type="ChEBI" id="CHEBI:47942"/>
    </cofactor>
</comment>
<dbReference type="Pfam" id="PF00109">
    <property type="entry name" value="ketoacyl-synt"/>
    <property type="match status" value="1"/>
</dbReference>
<feature type="domain" description="Carrier" evidence="25">
    <location>
        <begin position="1192"/>
        <end position="1267"/>
    </location>
</feature>
<dbReference type="FunFam" id="3.40.50.12780:FF:000012">
    <property type="entry name" value="Non-ribosomal peptide synthetase"/>
    <property type="match status" value="1"/>
</dbReference>
<dbReference type="SUPFAM" id="SSF53901">
    <property type="entry name" value="Thiolase-like"/>
    <property type="match status" value="1"/>
</dbReference>
<evidence type="ECO:0000256" key="10">
    <source>
        <dbReference type="ARBA" id="ARBA00023002"/>
    </source>
</evidence>
<dbReference type="SUPFAM" id="SSF52151">
    <property type="entry name" value="FabD/lysophospholipase-like"/>
    <property type="match status" value="1"/>
</dbReference>
<dbReference type="GO" id="GO:0034081">
    <property type="term" value="C:polyketide synthase complex"/>
    <property type="evidence" value="ECO:0007669"/>
    <property type="project" value="UniProtKB-ARBA"/>
</dbReference>
<reference evidence="27 28" key="1">
    <citation type="submission" date="2018-03" db="EMBL/GenBank/DDBJ databases">
        <title>Draft Genome Sequences of the Obligatory Marine Myxobacteria Enhygromyxa salina SWB005.</title>
        <authorList>
            <person name="Poehlein A."/>
            <person name="Moghaddam J.A."/>
            <person name="Harms H."/>
            <person name="Alanjari M."/>
            <person name="Koenig G.M."/>
            <person name="Daniel R."/>
            <person name="Schaeberle T.F."/>
        </authorList>
    </citation>
    <scope>NUCLEOTIDE SEQUENCE [LARGE SCALE GENOMIC DNA]</scope>
    <source>
        <strain evidence="27 28">SWB005</strain>
    </source>
</reference>
<comment type="similarity">
    <text evidence="13">In the C-terminal section; belongs to the NRP synthetase family.</text>
</comment>
<dbReference type="Gene3D" id="3.30.559.30">
    <property type="entry name" value="Nonribosomal peptide synthetase, condensation domain"/>
    <property type="match status" value="2"/>
</dbReference>
<dbReference type="PROSITE" id="PS50075">
    <property type="entry name" value="CARRIER"/>
    <property type="match status" value="3"/>
</dbReference>
<dbReference type="CDD" id="cd02440">
    <property type="entry name" value="AdoMet_MTases"/>
    <property type="match status" value="2"/>
</dbReference>
<protein>
    <recommendedName>
        <fullName evidence="20">Phenolphthiocerol/phthiocerol polyketide synthase subunit E</fullName>
        <ecNumber evidence="19">2.3.1.292</ecNumber>
    </recommendedName>
    <alternativeName>
        <fullName evidence="22">(Phenol)carboxyphthiodiolenone synthase subunit E</fullName>
    </alternativeName>
    <alternativeName>
        <fullName evidence="23">Beta-ketoacyl-acyl-carrier-protein synthase I</fullName>
    </alternativeName>
    <alternativeName>
        <fullName evidence="21">Phthiocerol synthesis polyketide synthase type I PpsE</fullName>
    </alternativeName>
</protein>
<dbReference type="InterPro" id="IPR010080">
    <property type="entry name" value="Thioester_reductase-like_dom"/>
</dbReference>
<dbReference type="Gene3D" id="2.30.38.10">
    <property type="entry name" value="Luciferase, Domain 3"/>
    <property type="match status" value="2"/>
</dbReference>
<dbReference type="GO" id="GO:0016874">
    <property type="term" value="F:ligase activity"/>
    <property type="evidence" value="ECO:0007669"/>
    <property type="project" value="UniProtKB-KW"/>
</dbReference>
<dbReference type="NCBIfam" id="TIGR01733">
    <property type="entry name" value="AA-adenyl-dom"/>
    <property type="match status" value="2"/>
</dbReference>
<dbReference type="InterPro" id="IPR020806">
    <property type="entry name" value="PKS_PP-bd"/>
</dbReference>
<dbReference type="Proteomes" id="UP000237968">
    <property type="component" value="Unassembled WGS sequence"/>
</dbReference>
<keyword evidence="28" id="KW-1185">Reference proteome</keyword>
<sequence>MSTTPRTLLFDEQLKAEKDYWIERLTRADARASWRRDHEGRDPGSFATHTLVLDEALDQRLREVSGDRPLLIYTALVSAIAACLIRHSGDGRVAIGSPAYTTDPASAELNVVVIQDEIDARFEFRALLGRVHETLLAAYERQRYPYERLVDDLGHLGHLGQAGDGVELPLFDVAVTLDEIHGPAGLALVGPEPELRVDLSRQTGPVEAKVRYRSDRYEASTIARIFGHVVELLRAGLARPDQSLARLEMLAPREREALVELNRSTDASAPSCCLHELVWAAARRHPDAVAVRMPLESEGFASGPELRYAELERRASALAARLRERGVGPESCVGVYLHRSIEMVVAVLGILEAGGAYVPLDPCYPPKRLAFMLDDSNAEIVVTDAALRGTLARTRAQLVDLDEELAQASERRELPAPSPDTLAYVIYTSGTSGRPKGVLVPHRGAVNLIHAAIKLFEVDAHSRVLQQASLSFDASVLELFMALASGATLVLADRSVLLSPPSLTRLLEVQHITAVAATPALLELLPRERFEELRALTVGGEACAGEVVTHWARDRRLFNVYAPTEASIFCTQHRCEGIYNAPPPVGRAIANVEVHVLSNAGEPTPVGVVGEVYVGGVGVVRGYLGRPRLSAERFVPDPFSGRPGARLYRTGDLARRLPDGELVFCGRADRQVKIRGFRIELPEIEAALARHPKVREAAVVVRGEALQRRLVAFVAPADETETEAAAGPEGEELGATHVSHWQALYDETYAVAQPEDPRFDVSGWNSSYTGEPISDGEMQAWVHDSVARLVARAPRRVLEIGVGSGLILFRVAPRCVEYRATDFSAVALDRLRRELGRPGATIDNVVLEQREADDFEGLPGDFDLVVLNSIVQYFPDVDYLLRVLDGAVAACRPGGVVVVGDVRSLALVDLLHTSIAIHSWPAATRRPELRERIRQAARREEELLVDPALFVALRERLPAVSDVEVVPKRGRELNELTRFRYQVVIHVGEPKTPARTLTWRDWSAAVGSLDGLERLLIDEAPELLGLTSVPNARLDAERRAWALVEAADGPATLGELRMAITGSPRAGIKPEDLHALGERLGYAVELSWLRHDADGSFDLALVRGAQGRIRVAFPGPPRAGRAPTNNPARTVGAYSLPSRLRAFLRELLPEAMIPASFVELAELPRTANAKLDLHALPELGEPRRELGEEYVAPRTEIERSIAEVWQEVLGVSQVGVFDNFFDLGGHSLLLVRVHSRLQARFEQTIRRVELFNHATIDALARHLEQLLAAPTEASSEASTRAPTRDRARSEADDSERDIAIIAMACRYPGARDLDQFWALLREGRETITRFSSAELLAAGTDPVALDHPHYVRAGGTIDDIELFDAGLFGYHAREAQMMDPQQRVFLEACWEVLERAGHDPARFPAKNIGVFAGLSLNTYLLHNLLANRELLEQMGAFQTMLGNSNDLLAQRVSYKLDLRGPSVNVQTGCSTSLVAVHLACQALRRGATDMALAGGVALLIPQAQGYLYAESGVCSDDGRCRPFDAAATGTVPSRGLGVVALRRLADALADGDPIYAVIKGSAINNDGADKPGFTAPSIAGQVTAIRDALADARVDARSVSYVEAHGTATALGDPIEVAALTRAYREDTDDRGYCALGSLKSNCGHPDTASGVAGLIKTALALRHGELPPTLHFEQPNADLELERSPFRVQTELSPWAGPRRRAAINSLGIGGTNAHVILEQAPPRAATDPGRASELILVSARSQAALRNAARELGEHLQATPELALADVAHTTRVGRRQLARRLAIVSGSLEDASARLRELDEDLHTVGPRAPELVFAFPGQGAQRVGMGAALYEREPVFAREVDACVELLRPSLGDAPQRWFRTPAGAGPDLRRTDWAQPALFVLEYALARTWMAWGVQPTRLVGHSVGELVAACLAGVFALPDALALITERGRLVQALASGGMLAVLLPARELDGRLGDALALAAVNADDQCVVAGPHDALAALERELAREGVGVRQLATSHAFHSAMMDPALPEFARVVAATERRPPKIPIVSTLSGAPLGDREAVDVGHWVRQLREPVRFAAALDVVLDQPETVVLELGPGRTLTSLVRQRRHENLRAAIAALAKPGEDEQVQLLESLGQAWCAGVEIDFDRFVEGQRRARVVLPTYPFERRRYWLDPLGASASASATRVDDDEGLLRWTSWRVEACEGRGQTKPEKRRVVLIDRSGAPADARARALLDAGHVLTRAAPPTAASATSWAEQLRGDGPAPHIVWLLDPAAEVEELASMLALSDQLTDDTRLTLIGEGIAAVTGAEAPRPRAAAIAGVALQSRAHARAIDVPPGPIAPAVFARLVAELDAGESEAAAERVAYRGRQRWVARADAMPKTDDAPAPALATSAPVLVGALDGPNWWFACAYGSSTATAGPSQLHLVGPQPPRERVEALAASGCEIRWHACDLDAPSELGERLADLVDATRGLVLGLAPATVNAALELLATVSTQPAAWCLLHRVSSTATAAVDAALTAAAAVEQHRSGARWLSLNFRGWTAAPESGAPLAGERPAAATELRELYERALAFDEGVEIFVEAAPESGHGERVDPNVHERPEGAAEYLAPRTALERRLAEVWTQYLGFSPIGINDDFFDLGGQSLLATGVLTHLREQGMHVRLDAFFANATVAKLAQLIEAGPGEGRSAPAPITRIERGRPLPLSFAQQRMWFFDQLEPGTATYTVPGCIRLDLPVNVDALRRSFDELVRRHETLRTRFVLVDGQAAQIIDPPAPFDLGYVDLSQTPVATREAEAITAALALTRRPFDLARGPLLRATVFELDEHCFILQLAMHHIISDGWSIGVFIRELGALYDALSSGRPSPLTELPIQYADFAVWQAEWFRGEVLDEQLGYWRRQLAELPPPLDLPIAGPRPPVQTYVGAAVSFTIDAESTAALTEVARAEGATLFMALLAGYAALLGRYTRREDILVGTPVANRNRTELAELIGFFANTLALRVDLSGDPSYAELLRRVRGTTLDAFSHQDLPFERLIEELAPDRDLSRSPLFQTMLVVQNAPLTPDLGGAPITSIPLDKGSAQFDTTWYFTQNAQGLACTLEYNTDLFEAASIERLIEHLCRLLRSAAAAPRQPLSALALLAPTELEQLAAWSRGPAPATERAEFSGILAALADPFRRSPDATALTHGDTSWSYRELERRVARWARRLREAGVGPEVRVAHYLSRGPELVALTLGVWAAGGCVVPLDPKHPPARTERSLAVAAPRLLVTEARLGRALTTSVTRLEIDAEGPEGQGPERTPELEPHPEQLAYVLFTSGSTGEPKATGISQRSVVALVEWLRRRYAPEDLAGVLLATSVAFDLFMFELLAPLASGGRAVIVDNVLELAELDDDVGVTLINSVPSAVAELVRVGRIPRSVRVVNLAGEPVPEALVVALAGLDHVNAIHNLYGPTEDTVYSTSATLDSGPVHIGRPIDGTRAQVLDGRGEPAPIGLVGELHLAGEGLARGYLGRPRASAERFVPDPNGPPGARMYRTGDLVRWREDGTLAFLGRVDHQVKIRGVRLELGEVEALLTRAPEVRATAVLSLAGAEAPELVAFVVPEAEAEASGELETEHVGRWRTVWDETFAATATDPYEACGWIDSRGQPFPAAQLRERFEGLAARLGRDHARILELGCGNGLLVRELAPTSTRYIASDLSARALARLGVLVERAPELAHVELRLAAADDWSGLEAESLDLVVIHSVVQYWPSVDYLLRVIDGALAALRPGGQLFIGDVRNLDLHHAFLSSVVVDRADDDCPRAQLLDQIERLRASEEELLIAPQLFVELEARTPRIAALRIELEPGRAHNELTKFRYDVSIEVGEQVERELIEWFDASARPLGLAEIAELLGATPAAIGIGGLLDARVRDELGVLAALADAELPDAAAIRAAPATAAPSAAIEPAELWAIGERLGREVELRPSAEPGRIDVAFGPAVGERRAPRFPANEIGALPPERRANRPVRVADVRRRAADLDRALREWLATQLPGQAVPARFVFLEALPTTTSGKVDRLALARRSSAGARARVVRHPPRGETELALAALWSELLGVDKIDREDDFFDIGGHSLLLARLFVRLEGRFGVSLPLRRLFEAPTLAELAAAVDRARAHDLREPDAPKLEDAARLAPNIRPTPKLSPARRPAARILLTGATGFVGAFVVRELLRRTDASISCLVRARDRAHADARLREALRELGLDAAAASPRVNTILGDLDEPNLGLAAADFDELGESVDAVLHNGAQVNFLYPFEALRRTNVDGTATILALACHRRLKPVHYVSTVGVFGGFGAQVCREDAALVGHALPRGGYSQSKWVAEQLVAEARERGVPTCVYRLGTVSGDTQRGRANTRDFLSRMVVGSIELGLAPDIGWSQDMTPVDYVAAAIVELGFGSAPSATTFHLVNHDRFHWPALLDELAGLGHPLPRVPIDEWVAAVRGRVDAGTPCAVAPLLPMLARISAELGAEAAPPHDGPGLNMRFDCHNAERGLEPAGIRCPPIDAELLRLYLRQLVEFARVGAGTAG</sequence>
<dbReference type="SUPFAM" id="SSF52777">
    <property type="entry name" value="CoA-dependent acyltransferases"/>
    <property type="match status" value="3"/>
</dbReference>
<evidence type="ECO:0000256" key="24">
    <source>
        <dbReference type="SAM" id="MobiDB-lite"/>
    </source>
</evidence>
<evidence type="ECO:0000256" key="14">
    <source>
        <dbReference type="ARBA" id="ARBA00050973"/>
    </source>
</evidence>
<dbReference type="InterPro" id="IPR001227">
    <property type="entry name" value="Ac_transferase_dom_sf"/>
</dbReference>
<dbReference type="PROSITE" id="PS00455">
    <property type="entry name" value="AMP_BINDING"/>
    <property type="match status" value="2"/>
</dbReference>
<dbReference type="FunFam" id="3.40.47.10:FF:000042">
    <property type="entry name" value="Polyketide synthase Pks13"/>
    <property type="match status" value="1"/>
</dbReference>
<evidence type="ECO:0000259" key="26">
    <source>
        <dbReference type="PROSITE" id="PS52004"/>
    </source>
</evidence>
<keyword evidence="10" id="KW-0560">Oxidoreductase</keyword>
<dbReference type="InterPro" id="IPR036291">
    <property type="entry name" value="NAD(P)-bd_dom_sf"/>
</dbReference>
<dbReference type="InterPro" id="IPR014030">
    <property type="entry name" value="Ketoacyl_synth_N"/>
</dbReference>
<dbReference type="SUPFAM" id="SSF47336">
    <property type="entry name" value="ACP-like"/>
    <property type="match status" value="3"/>
</dbReference>
<dbReference type="Pfam" id="PF00550">
    <property type="entry name" value="PP-binding"/>
    <property type="match status" value="3"/>
</dbReference>
<dbReference type="Pfam" id="PF02801">
    <property type="entry name" value="Ketoacyl-synt_C"/>
    <property type="match status" value="1"/>
</dbReference>
<keyword evidence="7" id="KW-0677">Repeat</keyword>
<dbReference type="InterPro" id="IPR036736">
    <property type="entry name" value="ACP-like_sf"/>
</dbReference>
<dbReference type="CDD" id="cd19531">
    <property type="entry name" value="LCL_NRPS-like"/>
    <property type="match status" value="1"/>
</dbReference>
<evidence type="ECO:0000256" key="11">
    <source>
        <dbReference type="ARBA" id="ARBA00023098"/>
    </source>
</evidence>
<name>A0A2S9XXE0_9BACT</name>
<dbReference type="InterPro" id="IPR020841">
    <property type="entry name" value="PKS_Beta-ketoAc_synthase_dom"/>
</dbReference>
<keyword evidence="3" id="KW-0596">Phosphopantetheine</keyword>
<evidence type="ECO:0000256" key="18">
    <source>
        <dbReference type="ARBA" id="ARBA00058455"/>
    </source>
</evidence>
<dbReference type="Gene3D" id="3.40.47.10">
    <property type="match status" value="1"/>
</dbReference>
<evidence type="ECO:0000256" key="23">
    <source>
        <dbReference type="ARBA" id="ARBA00084020"/>
    </source>
</evidence>
<dbReference type="Gene3D" id="3.30.559.10">
    <property type="entry name" value="Chloramphenicol acetyltransferase-like domain"/>
    <property type="match status" value="1"/>
</dbReference>
<dbReference type="InterPro" id="IPR016036">
    <property type="entry name" value="Malonyl_transacylase_ACP-bd"/>
</dbReference>
<evidence type="ECO:0000256" key="9">
    <source>
        <dbReference type="ARBA" id="ARBA00022857"/>
    </source>
</evidence>
<dbReference type="InterPro" id="IPR029063">
    <property type="entry name" value="SAM-dependent_MTases_sf"/>
</dbReference>
<keyword evidence="9" id="KW-0521">NADP</keyword>
<dbReference type="CDD" id="cd05930">
    <property type="entry name" value="A_NRPS"/>
    <property type="match status" value="1"/>
</dbReference>
<dbReference type="FunFam" id="1.10.1200.10:FF:000005">
    <property type="entry name" value="Nonribosomal peptide synthetase 1"/>
    <property type="match status" value="1"/>
</dbReference>
<comment type="cofactor">
    <cofactor evidence="1">
        <name>NADP(+)</name>
        <dbReference type="ChEBI" id="CHEBI:58349"/>
    </cofactor>
</comment>
<dbReference type="PROSITE" id="PS52004">
    <property type="entry name" value="KS3_2"/>
    <property type="match status" value="1"/>
</dbReference>
<dbReference type="SMART" id="SM00827">
    <property type="entry name" value="PKS_AT"/>
    <property type="match status" value="1"/>
</dbReference>
<dbReference type="FunFam" id="1.10.1200.10:FF:000016">
    <property type="entry name" value="Non-ribosomal peptide synthase"/>
    <property type="match status" value="2"/>
</dbReference>
<dbReference type="SMART" id="SM00825">
    <property type="entry name" value="PKS_KS"/>
    <property type="match status" value="1"/>
</dbReference>
<dbReference type="Gene3D" id="3.40.50.150">
    <property type="entry name" value="Vaccinia Virus protein VP39"/>
    <property type="match status" value="2"/>
</dbReference>
<organism evidence="27 28">
    <name type="scientific">Enhygromyxa salina</name>
    <dbReference type="NCBI Taxonomy" id="215803"/>
    <lineage>
        <taxon>Bacteria</taxon>
        <taxon>Pseudomonadati</taxon>
        <taxon>Myxococcota</taxon>
        <taxon>Polyangia</taxon>
        <taxon>Nannocystales</taxon>
        <taxon>Nannocystaceae</taxon>
        <taxon>Enhygromyxa</taxon>
    </lineage>
</organism>
<dbReference type="GO" id="GO:0006633">
    <property type="term" value="P:fatty acid biosynthetic process"/>
    <property type="evidence" value="ECO:0007669"/>
    <property type="project" value="InterPro"/>
</dbReference>
<dbReference type="PROSITE" id="PS00606">
    <property type="entry name" value="KS3_1"/>
    <property type="match status" value="1"/>
</dbReference>
<evidence type="ECO:0000256" key="16">
    <source>
        <dbReference type="ARBA" id="ARBA00052119"/>
    </source>
</evidence>
<dbReference type="GO" id="GO:0009403">
    <property type="term" value="P:toxin biosynthetic process"/>
    <property type="evidence" value="ECO:0007669"/>
    <property type="project" value="UniProtKB-ARBA"/>
</dbReference>
<dbReference type="Gene3D" id="1.10.1200.10">
    <property type="entry name" value="ACP-like"/>
    <property type="match status" value="3"/>
</dbReference>
<comment type="catalytic activity">
    <reaction evidence="15">
        <text>19-(4-hydroxyphenyl)nonadecanoyl-[(phenol)carboxyphthiodiolenone synthase] + 2 (S)-methylmalonyl-CoA + 3 malonyl-CoA + 5 NADPH + 10 H(+) = C37-(phenol)carboxyphthiodiolenone-[(phenol)carboxyphthiodiolenone synthase] + 5 CO2 + 5 NADP(+) + 5 CoA + 2 H2O</text>
        <dbReference type="Rhea" id="RHEA:57760"/>
        <dbReference type="Rhea" id="RHEA-COMP:14273"/>
        <dbReference type="Rhea" id="RHEA-COMP:14990"/>
        <dbReference type="ChEBI" id="CHEBI:15377"/>
        <dbReference type="ChEBI" id="CHEBI:15378"/>
        <dbReference type="ChEBI" id="CHEBI:16526"/>
        <dbReference type="ChEBI" id="CHEBI:57287"/>
        <dbReference type="ChEBI" id="CHEBI:57327"/>
        <dbReference type="ChEBI" id="CHEBI:57384"/>
        <dbReference type="ChEBI" id="CHEBI:57783"/>
        <dbReference type="ChEBI" id="CHEBI:58349"/>
        <dbReference type="ChEBI" id="CHEBI:133301"/>
        <dbReference type="ChEBI" id="CHEBI:142260"/>
        <dbReference type="EC" id="2.3.1.292"/>
    </reaction>
</comment>
<dbReference type="CDD" id="cd00833">
    <property type="entry name" value="PKS"/>
    <property type="match status" value="1"/>
</dbReference>
<dbReference type="FunFam" id="3.30.559.10:FF:000012">
    <property type="entry name" value="Non-ribosomal peptide synthetase"/>
    <property type="match status" value="1"/>
</dbReference>
<dbReference type="Pfam" id="PF07993">
    <property type="entry name" value="NAD_binding_4"/>
    <property type="match status" value="1"/>
</dbReference>
<dbReference type="InterPro" id="IPR025110">
    <property type="entry name" value="AMP-bd_C"/>
</dbReference>
<dbReference type="Pfam" id="PF00668">
    <property type="entry name" value="Condensation"/>
    <property type="match status" value="2"/>
</dbReference>
<dbReference type="GO" id="GO:0031177">
    <property type="term" value="F:phosphopantetheine binding"/>
    <property type="evidence" value="ECO:0007669"/>
    <property type="project" value="InterPro"/>
</dbReference>
<proteinExistence type="inferred from homology"/>
<dbReference type="PANTHER" id="PTHR45527">
    <property type="entry name" value="NONRIBOSOMAL PEPTIDE SYNTHETASE"/>
    <property type="match status" value="1"/>
</dbReference>
<keyword evidence="12" id="KW-0511">Multifunctional enzyme</keyword>
<dbReference type="SMART" id="SM00823">
    <property type="entry name" value="PKS_PP"/>
    <property type="match status" value="3"/>
</dbReference>
<evidence type="ECO:0000256" key="6">
    <source>
        <dbReference type="ARBA" id="ARBA00022679"/>
    </source>
</evidence>
<dbReference type="Gene3D" id="3.30.300.30">
    <property type="match status" value="4"/>
</dbReference>
<evidence type="ECO:0000256" key="5">
    <source>
        <dbReference type="ARBA" id="ARBA00022598"/>
    </source>
</evidence>
<evidence type="ECO:0000256" key="2">
    <source>
        <dbReference type="ARBA" id="ARBA00001957"/>
    </source>
</evidence>
<gene>
    <name evidence="27" type="primary">lgrD</name>
    <name evidence="27" type="ORF">ENSA5_34640</name>
</gene>
<feature type="compositionally biased region" description="Low complexity" evidence="24">
    <location>
        <begin position="1270"/>
        <end position="1281"/>
    </location>
</feature>
<evidence type="ECO:0000256" key="13">
    <source>
        <dbReference type="ARBA" id="ARBA00029443"/>
    </source>
</evidence>
<feature type="compositionally biased region" description="Basic and acidic residues" evidence="24">
    <location>
        <begin position="1282"/>
        <end position="1291"/>
    </location>
</feature>
<evidence type="ECO:0000256" key="20">
    <source>
        <dbReference type="ARBA" id="ARBA00073623"/>
    </source>
</evidence>
<dbReference type="InterPro" id="IPR014031">
    <property type="entry name" value="Ketoacyl_synth_C"/>
</dbReference>
<comment type="catalytic activity">
    <reaction evidence="17">
        <text>icosanoyl-[(phenol)carboxyphthiodiolenone synthase] + 2 (S)-methylmalonyl-CoA + 3 malonyl-CoA + 5 NADPH + 10 H(+) = C32-carboxyphthiodiolenone-[(phenol)carboxyphthiodiolenone synthase] + 5 CO2 + 5 NADP(+) + 5 CoA + 2 H2O</text>
        <dbReference type="Rhea" id="RHEA:57748"/>
        <dbReference type="Rhea" id="RHEA-COMP:14985"/>
        <dbReference type="Rhea" id="RHEA-COMP:14986"/>
        <dbReference type="ChEBI" id="CHEBI:15377"/>
        <dbReference type="ChEBI" id="CHEBI:15378"/>
        <dbReference type="ChEBI" id="CHEBI:16526"/>
        <dbReference type="ChEBI" id="CHEBI:57287"/>
        <dbReference type="ChEBI" id="CHEBI:57327"/>
        <dbReference type="ChEBI" id="CHEBI:57384"/>
        <dbReference type="ChEBI" id="CHEBI:57783"/>
        <dbReference type="ChEBI" id="CHEBI:58349"/>
        <dbReference type="ChEBI" id="CHEBI:87848"/>
        <dbReference type="ChEBI" id="CHEBI:142236"/>
        <dbReference type="EC" id="2.3.1.292"/>
    </reaction>
</comment>
<dbReference type="SUPFAM" id="SSF55048">
    <property type="entry name" value="Probable ACP-binding domain of malonyl-CoA ACP transacylase"/>
    <property type="match status" value="1"/>
</dbReference>
<evidence type="ECO:0000256" key="15">
    <source>
        <dbReference type="ARBA" id="ARBA00051971"/>
    </source>
</evidence>
<keyword evidence="6" id="KW-0808">Transferase</keyword>
<comment type="catalytic activity">
    <reaction evidence="16">
        <text>docosanoyl-[(phenol)carboxyphthiodiolenone synthase] + 2 (S)-methylmalonyl-CoA + 3 malonyl-CoA + 5 NADPH + 10 H(+) = C34-carboxyphthiodiolenone-[(phenol)carboxyphthiodiolenone synthase] + 5 CO2 + 5 NADP(+) + 5 CoA + 2 H2O</text>
        <dbReference type="Rhea" id="RHEA:57752"/>
        <dbReference type="Rhea" id="RHEA-COMP:14987"/>
        <dbReference type="Rhea" id="RHEA-COMP:14988"/>
        <dbReference type="ChEBI" id="CHEBI:15377"/>
        <dbReference type="ChEBI" id="CHEBI:15378"/>
        <dbReference type="ChEBI" id="CHEBI:16526"/>
        <dbReference type="ChEBI" id="CHEBI:57287"/>
        <dbReference type="ChEBI" id="CHEBI:57327"/>
        <dbReference type="ChEBI" id="CHEBI:57384"/>
        <dbReference type="ChEBI" id="CHEBI:57783"/>
        <dbReference type="ChEBI" id="CHEBI:58349"/>
        <dbReference type="ChEBI" id="CHEBI:142237"/>
        <dbReference type="ChEBI" id="CHEBI:142238"/>
        <dbReference type="EC" id="2.3.1.292"/>
    </reaction>
</comment>
<dbReference type="SUPFAM" id="SSF51735">
    <property type="entry name" value="NAD(P)-binding Rossmann-fold domains"/>
    <property type="match status" value="2"/>
</dbReference>
<comment type="caution">
    <text evidence="27">The sequence shown here is derived from an EMBL/GenBank/DDBJ whole genome shotgun (WGS) entry which is preliminary data.</text>
</comment>
<dbReference type="InterPro" id="IPR045851">
    <property type="entry name" value="AMP-bd_C_sf"/>
</dbReference>
<dbReference type="Pfam" id="PF16197">
    <property type="entry name" value="KAsynt_C_assoc"/>
    <property type="match status" value="1"/>
</dbReference>
<dbReference type="InterPro" id="IPR016035">
    <property type="entry name" value="Acyl_Trfase/lysoPLipase"/>
</dbReference>
<dbReference type="EMBL" id="PVNK01000160">
    <property type="protein sequence ID" value="PRP97400.1"/>
    <property type="molecule type" value="Genomic_DNA"/>
</dbReference>
<evidence type="ECO:0000256" key="22">
    <source>
        <dbReference type="ARBA" id="ARBA00078169"/>
    </source>
</evidence>
<evidence type="ECO:0000256" key="4">
    <source>
        <dbReference type="ARBA" id="ARBA00022553"/>
    </source>
</evidence>
<evidence type="ECO:0000256" key="21">
    <source>
        <dbReference type="ARBA" id="ARBA00075053"/>
    </source>
</evidence>
<dbReference type="Pfam" id="PF08242">
    <property type="entry name" value="Methyltransf_12"/>
    <property type="match status" value="2"/>
</dbReference>
<evidence type="ECO:0000313" key="27">
    <source>
        <dbReference type="EMBL" id="PRP97400.1"/>
    </source>
</evidence>
<dbReference type="CDD" id="cd05235">
    <property type="entry name" value="SDR_e1"/>
    <property type="match status" value="1"/>
</dbReference>
<evidence type="ECO:0000256" key="19">
    <source>
        <dbReference type="ARBA" id="ARBA00066974"/>
    </source>
</evidence>
<feature type="region of interest" description="Disordered" evidence="24">
    <location>
        <begin position="1270"/>
        <end position="1292"/>
    </location>
</feature>
<keyword evidence="4" id="KW-0597">Phosphoprotein</keyword>